<reference evidence="1 2" key="1">
    <citation type="submission" date="2020-07" db="EMBL/GenBank/DDBJ databases">
        <title>Sequencing the genomes of 1000 actinobacteria strains.</title>
        <authorList>
            <person name="Klenk H.-P."/>
        </authorList>
    </citation>
    <scope>NUCLEOTIDE SEQUENCE [LARGE SCALE GENOMIC DNA]</scope>
    <source>
        <strain evidence="1 2">DSM 23871</strain>
    </source>
</reference>
<dbReference type="AlphaFoldDB" id="A0A852T046"/>
<dbReference type="EMBL" id="JACCBJ010000001">
    <property type="protein sequence ID" value="NYD74906.1"/>
    <property type="molecule type" value="Genomic_DNA"/>
</dbReference>
<sequence>MSTGTYRALFLHPDEDEDDFSAQLPVLSETPPALIRAATTFEGAQAVAVYRLAEASSWPEAAAFLYEKTVPGTVPGGARLEQVATPDD</sequence>
<accession>A0A852T046</accession>
<protein>
    <submittedName>
        <fullName evidence="1">Uncharacterized protein</fullName>
    </submittedName>
</protein>
<comment type="caution">
    <text evidence="1">The sequence shown here is derived from an EMBL/GenBank/DDBJ whole genome shotgun (WGS) entry which is preliminary data.</text>
</comment>
<dbReference type="Proteomes" id="UP000589620">
    <property type="component" value="Unassembled WGS sequence"/>
</dbReference>
<organism evidence="1 2">
    <name type="scientific">Leifsonia soli</name>
    <dbReference type="NCBI Taxonomy" id="582665"/>
    <lineage>
        <taxon>Bacteria</taxon>
        <taxon>Bacillati</taxon>
        <taxon>Actinomycetota</taxon>
        <taxon>Actinomycetes</taxon>
        <taxon>Micrococcales</taxon>
        <taxon>Microbacteriaceae</taxon>
        <taxon>Leifsonia</taxon>
    </lineage>
</organism>
<proteinExistence type="predicted"/>
<name>A0A852T046_9MICO</name>
<gene>
    <name evidence="1" type="ORF">BJ963_002425</name>
</gene>
<keyword evidence="2" id="KW-1185">Reference proteome</keyword>
<evidence type="ECO:0000313" key="2">
    <source>
        <dbReference type="Proteomes" id="UP000589620"/>
    </source>
</evidence>
<dbReference type="RefSeq" id="WP_179456945.1">
    <property type="nucleotide sequence ID" value="NZ_BAAAPX010000001.1"/>
</dbReference>
<evidence type="ECO:0000313" key="1">
    <source>
        <dbReference type="EMBL" id="NYD74906.1"/>
    </source>
</evidence>